<comment type="caution">
    <text evidence="1">The sequence shown here is derived from an EMBL/GenBank/DDBJ whole genome shotgun (WGS) entry which is preliminary data.</text>
</comment>
<organism evidence="1 2">
    <name type="scientific">Dreissena polymorpha</name>
    <name type="common">Zebra mussel</name>
    <name type="synonym">Mytilus polymorpha</name>
    <dbReference type="NCBI Taxonomy" id="45954"/>
    <lineage>
        <taxon>Eukaryota</taxon>
        <taxon>Metazoa</taxon>
        <taxon>Spiralia</taxon>
        <taxon>Lophotrochozoa</taxon>
        <taxon>Mollusca</taxon>
        <taxon>Bivalvia</taxon>
        <taxon>Autobranchia</taxon>
        <taxon>Heteroconchia</taxon>
        <taxon>Euheterodonta</taxon>
        <taxon>Imparidentia</taxon>
        <taxon>Neoheterodontei</taxon>
        <taxon>Myida</taxon>
        <taxon>Dreissenoidea</taxon>
        <taxon>Dreissenidae</taxon>
        <taxon>Dreissena</taxon>
    </lineage>
</organism>
<evidence type="ECO:0000313" key="2">
    <source>
        <dbReference type="Proteomes" id="UP000828390"/>
    </source>
</evidence>
<keyword evidence="2" id="KW-1185">Reference proteome</keyword>
<dbReference type="AlphaFoldDB" id="A0A9D4C0D5"/>
<accession>A0A9D4C0D5</accession>
<dbReference type="Proteomes" id="UP000828390">
    <property type="component" value="Unassembled WGS sequence"/>
</dbReference>
<reference evidence="1" key="2">
    <citation type="submission" date="2020-11" db="EMBL/GenBank/DDBJ databases">
        <authorList>
            <person name="McCartney M.A."/>
            <person name="Auch B."/>
            <person name="Kono T."/>
            <person name="Mallez S."/>
            <person name="Becker A."/>
            <person name="Gohl D.M."/>
            <person name="Silverstein K.A.T."/>
            <person name="Koren S."/>
            <person name="Bechman K.B."/>
            <person name="Herman A."/>
            <person name="Abrahante J.E."/>
            <person name="Garbe J."/>
        </authorList>
    </citation>
    <scope>NUCLEOTIDE SEQUENCE</scope>
    <source>
        <strain evidence="1">Duluth1</strain>
        <tissue evidence="1">Whole animal</tissue>
    </source>
</reference>
<dbReference type="EMBL" id="JAIWYP010000013">
    <property type="protein sequence ID" value="KAH3714879.1"/>
    <property type="molecule type" value="Genomic_DNA"/>
</dbReference>
<gene>
    <name evidence="1" type="ORF">DPMN_057581</name>
</gene>
<sequence length="59" mass="6669">MAITLASLTHNSDYKTLVPSETSPDKTLRCLMISWKEWHQSSRSSRLITGTLCQLASSW</sequence>
<evidence type="ECO:0000313" key="1">
    <source>
        <dbReference type="EMBL" id="KAH3714879.1"/>
    </source>
</evidence>
<reference evidence="1" key="1">
    <citation type="journal article" date="2019" name="bioRxiv">
        <title>The Genome of the Zebra Mussel, Dreissena polymorpha: A Resource for Invasive Species Research.</title>
        <authorList>
            <person name="McCartney M.A."/>
            <person name="Auch B."/>
            <person name="Kono T."/>
            <person name="Mallez S."/>
            <person name="Zhang Y."/>
            <person name="Obille A."/>
            <person name="Becker A."/>
            <person name="Abrahante J.E."/>
            <person name="Garbe J."/>
            <person name="Badalamenti J.P."/>
            <person name="Herman A."/>
            <person name="Mangelson H."/>
            <person name="Liachko I."/>
            <person name="Sullivan S."/>
            <person name="Sone E.D."/>
            <person name="Koren S."/>
            <person name="Silverstein K.A.T."/>
            <person name="Beckman K.B."/>
            <person name="Gohl D.M."/>
        </authorList>
    </citation>
    <scope>NUCLEOTIDE SEQUENCE</scope>
    <source>
        <strain evidence="1">Duluth1</strain>
        <tissue evidence="1">Whole animal</tissue>
    </source>
</reference>
<name>A0A9D4C0D5_DREPO</name>
<protein>
    <submittedName>
        <fullName evidence="1">Uncharacterized protein</fullName>
    </submittedName>
</protein>
<proteinExistence type="predicted"/>